<dbReference type="EMBL" id="JBHLZU010000006">
    <property type="protein sequence ID" value="MFB9903677.1"/>
    <property type="molecule type" value="Genomic_DNA"/>
</dbReference>
<evidence type="ECO:0000313" key="2">
    <source>
        <dbReference type="Proteomes" id="UP001589693"/>
    </source>
</evidence>
<evidence type="ECO:0000313" key="1">
    <source>
        <dbReference type="EMBL" id="MFB9903677.1"/>
    </source>
</evidence>
<sequence length="55" mass="5533">MKQFENDQDVALDLWAEESDTAVAADCCSGTSGSASTLSTPALCVGTASTKACAC</sequence>
<dbReference type="Proteomes" id="UP001589693">
    <property type="component" value="Unassembled WGS sequence"/>
</dbReference>
<keyword evidence="2" id="KW-1185">Reference proteome</keyword>
<name>A0ABV5ZS34_9PSEU</name>
<proteinExistence type="predicted"/>
<evidence type="ECO:0008006" key="3">
    <source>
        <dbReference type="Google" id="ProtNLM"/>
    </source>
</evidence>
<reference evidence="1 2" key="1">
    <citation type="submission" date="2024-09" db="EMBL/GenBank/DDBJ databases">
        <authorList>
            <person name="Sun Q."/>
            <person name="Mori K."/>
        </authorList>
    </citation>
    <scope>NUCLEOTIDE SEQUENCE [LARGE SCALE GENOMIC DNA]</scope>
    <source>
        <strain evidence="1 2">TBRC 7907</strain>
    </source>
</reference>
<organism evidence="1 2">
    <name type="scientific">Allokutzneria oryzae</name>
    <dbReference type="NCBI Taxonomy" id="1378989"/>
    <lineage>
        <taxon>Bacteria</taxon>
        <taxon>Bacillati</taxon>
        <taxon>Actinomycetota</taxon>
        <taxon>Actinomycetes</taxon>
        <taxon>Pseudonocardiales</taxon>
        <taxon>Pseudonocardiaceae</taxon>
        <taxon>Allokutzneria</taxon>
    </lineage>
</organism>
<protein>
    <recommendedName>
        <fullName evidence="3">Thiocillin family RiPP</fullName>
    </recommendedName>
</protein>
<dbReference type="RefSeq" id="WP_377850832.1">
    <property type="nucleotide sequence ID" value="NZ_JBHLZU010000006.1"/>
</dbReference>
<comment type="caution">
    <text evidence="1">The sequence shown here is derived from an EMBL/GenBank/DDBJ whole genome shotgun (WGS) entry which is preliminary data.</text>
</comment>
<gene>
    <name evidence="1" type="ORF">ACFFQA_06990</name>
</gene>
<accession>A0ABV5ZS34</accession>